<keyword evidence="4" id="KW-0812">Transmembrane</keyword>
<keyword evidence="1" id="KW-0808">Transferase</keyword>
<evidence type="ECO:0000313" key="5">
    <source>
        <dbReference type="EMBL" id="QJC21402.1"/>
    </source>
</evidence>
<feature type="transmembrane region" description="Helical" evidence="4">
    <location>
        <begin position="80"/>
        <end position="107"/>
    </location>
</feature>
<accession>A0A6H2EL02</accession>
<keyword evidence="4" id="KW-1133">Transmembrane helix</keyword>
<reference evidence="5 6" key="1">
    <citation type="submission" date="2020-03" db="EMBL/GenBank/DDBJ databases">
        <title>Complete genome of Arcanobacterium buesumensis sp. nov. strain 2701.</title>
        <authorList>
            <person name="Borowiak M."/>
            <person name="Alssahen M."/>
            <person name="Laemmler C."/>
            <person name="Malorny B."/>
            <person name="Hassan A."/>
            <person name="Prenger-Berninghoff E."/>
            <person name="Ploetz M."/>
            <person name="Abdulmawjood A."/>
        </authorList>
    </citation>
    <scope>NUCLEOTIDE SEQUENCE [LARGE SCALE GENOMIC DNA]</scope>
    <source>
        <strain evidence="5 6">2701</strain>
    </source>
</reference>
<evidence type="ECO:0000256" key="4">
    <source>
        <dbReference type="SAM" id="Phobius"/>
    </source>
</evidence>
<dbReference type="PANTHER" id="PTHR24421">
    <property type="entry name" value="NITRATE/NITRITE SENSOR PROTEIN NARX-RELATED"/>
    <property type="match status" value="1"/>
</dbReference>
<organism evidence="5 6">
    <name type="scientific">Arcanobacterium buesumense</name>
    <dbReference type="NCBI Taxonomy" id="2722751"/>
    <lineage>
        <taxon>Bacteria</taxon>
        <taxon>Bacillati</taxon>
        <taxon>Actinomycetota</taxon>
        <taxon>Actinomycetes</taxon>
        <taxon>Actinomycetales</taxon>
        <taxon>Actinomycetaceae</taxon>
        <taxon>Arcanobacterium</taxon>
    </lineage>
</organism>
<dbReference type="InterPro" id="IPR036890">
    <property type="entry name" value="HATPase_C_sf"/>
</dbReference>
<feature type="transmembrane region" description="Helical" evidence="4">
    <location>
        <begin position="56"/>
        <end position="73"/>
    </location>
</feature>
<name>A0A6H2EL02_9ACTO</name>
<feature type="transmembrane region" description="Helical" evidence="4">
    <location>
        <begin position="146"/>
        <end position="166"/>
    </location>
</feature>
<evidence type="ECO:0000256" key="1">
    <source>
        <dbReference type="ARBA" id="ARBA00022679"/>
    </source>
</evidence>
<dbReference type="AlphaFoldDB" id="A0A6H2EL02"/>
<dbReference type="InterPro" id="IPR050482">
    <property type="entry name" value="Sensor_HK_TwoCompSys"/>
</dbReference>
<keyword evidence="2 5" id="KW-0418">Kinase</keyword>
<dbReference type="EMBL" id="CP050804">
    <property type="protein sequence ID" value="QJC21402.1"/>
    <property type="molecule type" value="Genomic_DNA"/>
</dbReference>
<dbReference type="SUPFAM" id="SSF55874">
    <property type="entry name" value="ATPase domain of HSP90 chaperone/DNA topoisomerase II/histidine kinase"/>
    <property type="match status" value="1"/>
</dbReference>
<dbReference type="GO" id="GO:0000160">
    <property type="term" value="P:phosphorelay signal transduction system"/>
    <property type="evidence" value="ECO:0007669"/>
    <property type="project" value="UniProtKB-KW"/>
</dbReference>
<feature type="transmembrane region" description="Helical" evidence="4">
    <location>
        <begin position="30"/>
        <end position="50"/>
    </location>
</feature>
<proteinExistence type="predicted"/>
<evidence type="ECO:0000256" key="2">
    <source>
        <dbReference type="ARBA" id="ARBA00022777"/>
    </source>
</evidence>
<dbReference type="GO" id="GO:0016301">
    <property type="term" value="F:kinase activity"/>
    <property type="evidence" value="ECO:0007669"/>
    <property type="project" value="UniProtKB-KW"/>
</dbReference>
<evidence type="ECO:0000256" key="3">
    <source>
        <dbReference type="ARBA" id="ARBA00023012"/>
    </source>
</evidence>
<dbReference type="Gene3D" id="3.30.565.10">
    <property type="entry name" value="Histidine kinase-like ATPase, C-terminal domain"/>
    <property type="match status" value="1"/>
</dbReference>
<keyword evidence="4" id="KW-0472">Membrane</keyword>
<evidence type="ECO:0000313" key="6">
    <source>
        <dbReference type="Proteomes" id="UP000502298"/>
    </source>
</evidence>
<dbReference type="Proteomes" id="UP000502298">
    <property type="component" value="Chromosome"/>
</dbReference>
<dbReference type="RefSeq" id="WP_168917343.1">
    <property type="nucleotide sequence ID" value="NZ_CP050804.1"/>
</dbReference>
<feature type="transmembrane region" description="Helical" evidence="4">
    <location>
        <begin position="113"/>
        <end position="134"/>
    </location>
</feature>
<dbReference type="KEGG" id="arca:HC352_01940"/>
<keyword evidence="3" id="KW-0902">Two-component regulatory system</keyword>
<gene>
    <name evidence="5" type="ORF">HC352_01940</name>
</gene>
<protein>
    <submittedName>
        <fullName evidence="5">Histidine kinase</fullName>
    </submittedName>
</protein>
<keyword evidence="6" id="KW-1185">Reference proteome</keyword>
<sequence>MQKLNSFFNARQLSEDTTSVSASLQTIRKAIYLFLAIFMMLAEIGLNPAVLWLDQPQLWIVVVFGITLAVSAWKYSAQILYILIFLASSFWPAASHLALPALGVYLICMTWIIHGWFLPAFIALTISQIFFFDIFTSTNDTSDRIISTLVVFLLVTSTSLILKALINHIKTTIYKQNVAQKTGATIRANLAAELHDTIAKDLAQIAITAQNISLNHPHLAHELDPLSHMAQNAAHRIRPIILNLDSHAQQQSLDEAITMSSTMLTTRSITLNIDSESHLDAELDHQTINLTSLFVREAATNALKYAPPNTIVDLIIELSSNTISLTMRNDIAEQNIPTHLTGGYGLANLEQHIHTSGGNLSFFRHDNEWVIIATLPLTQGNHYE</sequence>